<protein>
    <submittedName>
        <fullName evidence="3">Uncharacterized protein</fullName>
    </submittedName>
</protein>
<accession>A0A915MXL3</accession>
<evidence type="ECO:0000313" key="3">
    <source>
        <dbReference type="WBParaSite" id="scaffold6400_cov203.g10804"/>
    </source>
</evidence>
<dbReference type="WBParaSite" id="scaffold6400_cov203.g10804">
    <property type="protein sequence ID" value="scaffold6400_cov203.g10804"/>
    <property type="gene ID" value="scaffold6400_cov203.g10804"/>
</dbReference>
<proteinExistence type="predicted"/>
<sequence length="393" mass="46374">MDFSQLLKPNNPTPDHFQHTQMFQPTTNLRPILPKPTNQQNNQQILDKSFDDKWMDYFRKVSEQAGSSSTNQQSELIDFLSDKRPLKIENQQTDTLNKITEPSTNLGYQQVSSKMGQNFQQATTLNKGAGPSRNLSYRQPSNTQKQNLIYNQKNNSLQKYLFPFKNQQQKKEYKQRQRARFSQNFQLDNELDMQLRRQYEEWKHSQYFQQNPLTESGQTQMQILQHQKAYKEQQGSEREKQVLEQKLPQENPFLQNNEKQQIINPTQQTPAESSIKGLQQLREVMLQNFIKQTVEDEILKYNMEQQLKAQEDYLQNQQIVQNPNEIQAAGNEPRTLFRPIATKITLTSQQPYQNSKHLDSIIKQLENDKNDKVEEKKELNKSAKGKEKLDEFK</sequence>
<dbReference type="AlphaFoldDB" id="A0A915MXL3"/>
<keyword evidence="2" id="KW-1185">Reference proteome</keyword>
<reference evidence="3" key="1">
    <citation type="submission" date="2022-11" db="UniProtKB">
        <authorList>
            <consortium name="WormBaseParasite"/>
        </authorList>
    </citation>
    <scope>IDENTIFICATION</scope>
</reference>
<name>A0A915MXL3_MELJA</name>
<feature type="compositionally biased region" description="Basic and acidic residues" evidence="1">
    <location>
        <begin position="356"/>
        <end position="393"/>
    </location>
</feature>
<organism evidence="2 3">
    <name type="scientific">Meloidogyne javanica</name>
    <name type="common">Root-knot nematode worm</name>
    <dbReference type="NCBI Taxonomy" id="6303"/>
    <lineage>
        <taxon>Eukaryota</taxon>
        <taxon>Metazoa</taxon>
        <taxon>Ecdysozoa</taxon>
        <taxon>Nematoda</taxon>
        <taxon>Chromadorea</taxon>
        <taxon>Rhabditida</taxon>
        <taxon>Tylenchina</taxon>
        <taxon>Tylenchomorpha</taxon>
        <taxon>Tylenchoidea</taxon>
        <taxon>Meloidogynidae</taxon>
        <taxon>Meloidogyninae</taxon>
        <taxon>Meloidogyne</taxon>
        <taxon>Meloidogyne incognita group</taxon>
    </lineage>
</organism>
<dbReference type="Proteomes" id="UP000887561">
    <property type="component" value="Unplaced"/>
</dbReference>
<feature type="region of interest" description="Disordered" evidence="1">
    <location>
        <begin position="1"/>
        <end position="20"/>
    </location>
</feature>
<evidence type="ECO:0000256" key="1">
    <source>
        <dbReference type="SAM" id="MobiDB-lite"/>
    </source>
</evidence>
<feature type="region of interest" description="Disordered" evidence="1">
    <location>
        <begin position="349"/>
        <end position="393"/>
    </location>
</feature>
<evidence type="ECO:0000313" key="2">
    <source>
        <dbReference type="Proteomes" id="UP000887561"/>
    </source>
</evidence>